<comment type="caution">
    <text evidence="1">The sequence shown here is derived from an EMBL/GenBank/DDBJ whole genome shotgun (WGS) entry which is preliminary data.</text>
</comment>
<reference evidence="2" key="1">
    <citation type="journal article" date="2023" name="Front. Plant Sci.">
        <title>Chromosomal-level genome assembly of Melastoma candidum provides insights into trichome evolution.</title>
        <authorList>
            <person name="Zhong Y."/>
            <person name="Wu W."/>
            <person name="Sun C."/>
            <person name="Zou P."/>
            <person name="Liu Y."/>
            <person name="Dai S."/>
            <person name="Zhou R."/>
        </authorList>
    </citation>
    <scope>NUCLEOTIDE SEQUENCE [LARGE SCALE GENOMIC DNA]</scope>
</reference>
<sequence length="167" mass="19236">MVIELMHQLRPPPSGCRQVNIDCDFLKRERIMDYSLLIGIHFRNTTCERDVILARPINSQENTVKDENFSSRAQDSKSLGVDMLARAELTGRPDDGLLPTGRPIEEIYDVSISFGIIDILQDYDISKKLEHAYKSMQYDAALISAVDPRQYSRRFCDFIFKVFVEEV</sequence>
<dbReference type="Proteomes" id="UP001057402">
    <property type="component" value="Chromosome 2"/>
</dbReference>
<name>A0ACB9S0D8_9MYRT</name>
<proteinExistence type="predicted"/>
<dbReference type="EMBL" id="CM042881">
    <property type="protein sequence ID" value="KAI4384625.1"/>
    <property type="molecule type" value="Genomic_DNA"/>
</dbReference>
<keyword evidence="2" id="KW-1185">Reference proteome</keyword>
<gene>
    <name evidence="1" type="ORF">MLD38_002748</name>
</gene>
<protein>
    <submittedName>
        <fullName evidence="1">Uncharacterized protein</fullName>
    </submittedName>
</protein>
<evidence type="ECO:0000313" key="1">
    <source>
        <dbReference type="EMBL" id="KAI4384625.1"/>
    </source>
</evidence>
<evidence type="ECO:0000313" key="2">
    <source>
        <dbReference type="Proteomes" id="UP001057402"/>
    </source>
</evidence>
<accession>A0ACB9S0D8</accession>
<organism evidence="1 2">
    <name type="scientific">Melastoma candidum</name>
    <dbReference type="NCBI Taxonomy" id="119954"/>
    <lineage>
        <taxon>Eukaryota</taxon>
        <taxon>Viridiplantae</taxon>
        <taxon>Streptophyta</taxon>
        <taxon>Embryophyta</taxon>
        <taxon>Tracheophyta</taxon>
        <taxon>Spermatophyta</taxon>
        <taxon>Magnoliopsida</taxon>
        <taxon>eudicotyledons</taxon>
        <taxon>Gunneridae</taxon>
        <taxon>Pentapetalae</taxon>
        <taxon>rosids</taxon>
        <taxon>malvids</taxon>
        <taxon>Myrtales</taxon>
        <taxon>Melastomataceae</taxon>
        <taxon>Melastomatoideae</taxon>
        <taxon>Melastomateae</taxon>
        <taxon>Melastoma</taxon>
    </lineage>
</organism>